<gene>
    <name evidence="1" type="primary">CDH17</name>
    <name evidence="1" type="ORF">GBF38_014252</name>
</gene>
<proteinExistence type="predicted"/>
<organism evidence="1 2">
    <name type="scientific">Nibea albiflora</name>
    <name type="common">Yellow drum</name>
    <name type="synonym">Corvina albiflora</name>
    <dbReference type="NCBI Taxonomy" id="240163"/>
    <lineage>
        <taxon>Eukaryota</taxon>
        <taxon>Metazoa</taxon>
        <taxon>Chordata</taxon>
        <taxon>Craniata</taxon>
        <taxon>Vertebrata</taxon>
        <taxon>Euteleostomi</taxon>
        <taxon>Actinopterygii</taxon>
        <taxon>Neopterygii</taxon>
        <taxon>Teleostei</taxon>
        <taxon>Neoteleostei</taxon>
        <taxon>Acanthomorphata</taxon>
        <taxon>Eupercaria</taxon>
        <taxon>Sciaenidae</taxon>
        <taxon>Nibea</taxon>
    </lineage>
</organism>
<protein>
    <submittedName>
        <fullName evidence="1">Cadherin-17</fullName>
    </submittedName>
</protein>
<dbReference type="EMBL" id="CM024804">
    <property type="protein sequence ID" value="KAG8010083.1"/>
    <property type="molecule type" value="Genomic_DNA"/>
</dbReference>
<accession>A0ACB7F7S9</accession>
<name>A0ACB7F7S9_NIBAL</name>
<reference evidence="1" key="1">
    <citation type="submission" date="2020-04" db="EMBL/GenBank/DDBJ databases">
        <title>A chromosome-scale assembly and high-density genetic map of the yellow drum (Nibea albiflora) genome.</title>
        <authorList>
            <person name="Xu D."/>
            <person name="Zhang W."/>
            <person name="Chen R."/>
            <person name="Tan P."/>
            <person name="Wang L."/>
            <person name="Song H."/>
            <person name="Tian L."/>
            <person name="Zhu Q."/>
            <person name="Wang B."/>
        </authorList>
    </citation>
    <scope>NUCLEOTIDE SEQUENCE</scope>
    <source>
        <strain evidence="1">ZJHYS-2018</strain>
    </source>
</reference>
<comment type="caution">
    <text evidence="1">The sequence shown here is derived from an EMBL/GenBank/DDBJ whole genome shotgun (WGS) entry which is preliminary data.</text>
</comment>
<dbReference type="Proteomes" id="UP000805704">
    <property type="component" value="Chromosome 16"/>
</dbReference>
<sequence>MVHLLLLPLLISIAAGKDLEEKKGPFENTELDVPEGMTVPYPVHQFQVTHPGVNSFRVKGEGSEDIKISNDGWLYVERPLDWSRENHYALSALVDDEVVEGPISVNIHVLDVNNNAPTFNENIYTAVVREYSRAGAPFVRVSASDRDDPQTPNAQLSYSLVSQIPNKNNIMLFQIDSETGEISTTEEGTQMLKAREGIHYGKGEDQSIEALKTKFNDYCPAPKIPHEENPFFTCMERAEIRRRNMDPLEDPDYTLIVRVQDMGGVSETALSGNARVQIVVQQNLWVNPGPIIVQEHFRGPYPMVIAKVQSNDPDAMYSLMQKERELKFPFQITEDGEIQLTEELDREDKSMYVLVVLAKDNSGTEVEPPMEIQVLVEDVNDNQPICDEEENVFEVQEGEPVGSLIGEMKAHDDDEEGTLNSQLTYSFQDPDSVATVFSIEAASGRIQALRSLQRRDKKVYDVIVRVSDPVFTTECKVVIKVIDVNNELPLFEKSEYDGVSLAEDTPLGHTVLTIKATDGDDPDSGSSRIEFHITAGDDDGVFTVETDGKGTGHVVIAKPLDFESSSNYRLQIDARNPEPLMKGLEYGSESTAFVSVSLTNIDEAPEFSVDIMEVTVPENTTKGSVLLTMEAKDPEGKDIGAGWRFDAATGEIKTKEKLDRETVEAFKVTVTAFEKGNPEKSSEREVTVRLLDVNDNYPVLVEKQAFICVKKSEPVIIKAQDPDSAPFSQPFTFSLVHKKSSNWDLQSIDATSAKLTLKRKPTEDRTISLPIIIKDNAGLGIQQAFEVRVCNCTELGYCYIEPESRAFSFGMGPTIGILAGTLGFCIIVFVIVIKRVKKGDKKKGQAAEEERNMM</sequence>
<evidence type="ECO:0000313" key="2">
    <source>
        <dbReference type="Proteomes" id="UP000805704"/>
    </source>
</evidence>
<keyword evidence="2" id="KW-1185">Reference proteome</keyword>
<evidence type="ECO:0000313" key="1">
    <source>
        <dbReference type="EMBL" id="KAG8010083.1"/>
    </source>
</evidence>